<evidence type="ECO:0000256" key="5">
    <source>
        <dbReference type="RuleBase" id="RU362076"/>
    </source>
</evidence>
<keyword evidence="3 5" id="KW-1005">Bacterial flagellum biogenesis</keyword>
<feature type="region of interest" description="Disordered" evidence="6">
    <location>
        <begin position="115"/>
        <end position="155"/>
    </location>
</feature>
<dbReference type="Pfam" id="PF13861">
    <property type="entry name" value="FLgD_tudor"/>
    <property type="match status" value="1"/>
</dbReference>
<comment type="similarity">
    <text evidence="1 5">Belongs to the FlgD family.</text>
</comment>
<proteinExistence type="inferred from homology"/>
<dbReference type="Pfam" id="PF03963">
    <property type="entry name" value="FlgD"/>
    <property type="match status" value="1"/>
</dbReference>
<name>A0ABX7AB54_9GAMM</name>
<evidence type="ECO:0000259" key="8">
    <source>
        <dbReference type="Pfam" id="PF13861"/>
    </source>
</evidence>
<dbReference type="InterPro" id="IPR005648">
    <property type="entry name" value="FlgD"/>
</dbReference>
<evidence type="ECO:0000256" key="3">
    <source>
        <dbReference type="ARBA" id="ARBA00022795"/>
    </source>
</evidence>
<evidence type="ECO:0000313" key="10">
    <source>
        <dbReference type="Proteomes" id="UP000596157"/>
    </source>
</evidence>
<organism evidence="9 10">
    <name type="scientific">Providencia manganoxydans</name>
    <dbReference type="NCBI Taxonomy" id="2923283"/>
    <lineage>
        <taxon>Bacteria</taxon>
        <taxon>Pseudomonadati</taxon>
        <taxon>Pseudomonadota</taxon>
        <taxon>Gammaproteobacteria</taxon>
        <taxon>Enterobacterales</taxon>
        <taxon>Morganellaceae</taxon>
        <taxon>Providencia</taxon>
    </lineage>
</organism>
<keyword evidence="9" id="KW-0282">Flagellum</keyword>
<reference evidence="10" key="1">
    <citation type="submission" date="2021-01" db="EMBL/GenBank/DDBJ databases">
        <title>Providencia vermicola LLDRA6, a soil-borne Mn(II)-oxidizing bacterium, exploits a strategy of superoxide production coupled to hydrogen peroxide consumption to generate Mn oxides, as revealed by transcriptional up-regulation of genes for phenylacetic acid catabolism.</title>
        <authorList>
            <person name="Chen S."/>
            <person name="Ding Z."/>
            <person name="Chen J."/>
            <person name="Luo J."/>
            <person name="Ruan X."/>
            <person name="Li Z."/>
            <person name="Liao F."/>
            <person name="He J."/>
            <person name="Li D."/>
        </authorList>
    </citation>
    <scope>NUCLEOTIDE SEQUENCE [LARGE SCALE GENOMIC DNA]</scope>
    <source>
        <strain evidence="10">LLDRA6</strain>
    </source>
</reference>
<dbReference type="Proteomes" id="UP000596157">
    <property type="component" value="Chromosome"/>
</dbReference>
<comment type="function">
    <text evidence="4 5">Required for flagellar hook formation. May act as a scaffolding protein.</text>
</comment>
<dbReference type="RefSeq" id="WP_272579585.1">
    <property type="nucleotide sequence ID" value="NZ_CP067099.1"/>
</dbReference>
<dbReference type="Gene3D" id="2.60.40.4070">
    <property type="match status" value="1"/>
</dbReference>
<feature type="compositionally biased region" description="Low complexity" evidence="6">
    <location>
        <begin position="117"/>
        <end position="127"/>
    </location>
</feature>
<feature type="domain" description="FlgD Tudor-like" evidence="8">
    <location>
        <begin position="91"/>
        <end position="269"/>
    </location>
</feature>
<dbReference type="EMBL" id="CP067099">
    <property type="protein sequence ID" value="QQO61176.1"/>
    <property type="molecule type" value="Genomic_DNA"/>
</dbReference>
<feature type="compositionally biased region" description="Polar residues" evidence="6">
    <location>
        <begin position="11"/>
        <end position="28"/>
    </location>
</feature>
<feature type="region of interest" description="Disordered" evidence="6">
    <location>
        <begin position="1"/>
        <end position="31"/>
    </location>
</feature>
<keyword evidence="10" id="KW-1185">Reference proteome</keyword>
<evidence type="ECO:0000259" key="7">
    <source>
        <dbReference type="Pfam" id="PF13860"/>
    </source>
</evidence>
<evidence type="ECO:0000256" key="1">
    <source>
        <dbReference type="ARBA" id="ARBA00010577"/>
    </source>
</evidence>
<keyword evidence="9" id="KW-0966">Cell projection</keyword>
<sequence length="276" mass="29794">MGIAATMYDSLDNTTAGPEPLQSNIPKKSQTDDMRDTFLKMIVTQMQNQDPTKPMENTDLTSQLAQIATLESMNKLGDSVNGISQQIGSGQSLQATQLVGKGVLIPRNEIVLAPLKSSNNDSSSSVSKPTNPLPEDETTRSLSESSHDGETAISEGDFISSPFGFFLPKMANSVEITIRDKNRTVVRTITYDTDVKPDIYDMSWDGKDNNGNVVVDTKGKYFFDVKAISNGTEIEVTKLGYTRVNGVTPGSDAPLLDVGIGQSVPLSSIFKVYPSA</sequence>
<gene>
    <name evidence="9" type="ORF">JI723_12840</name>
</gene>
<evidence type="ECO:0000256" key="6">
    <source>
        <dbReference type="SAM" id="MobiDB-lite"/>
    </source>
</evidence>
<keyword evidence="9" id="KW-0969">Cilium</keyword>
<evidence type="ECO:0000256" key="2">
    <source>
        <dbReference type="ARBA" id="ARBA00016013"/>
    </source>
</evidence>
<feature type="domain" description="FlgD/Vpr Ig-like" evidence="7">
    <location>
        <begin position="162"/>
        <end position="230"/>
    </location>
</feature>
<protein>
    <recommendedName>
        <fullName evidence="2 5">Basal-body rod modification protein FlgD</fullName>
    </recommendedName>
</protein>
<dbReference type="InterPro" id="IPR025965">
    <property type="entry name" value="FlgD/Vpr_Ig-like"/>
</dbReference>
<dbReference type="Pfam" id="PF13860">
    <property type="entry name" value="FlgD_ig"/>
    <property type="match status" value="1"/>
</dbReference>
<accession>A0ABX7AB54</accession>
<dbReference type="GeneID" id="92279616"/>
<evidence type="ECO:0000256" key="4">
    <source>
        <dbReference type="ARBA" id="ARBA00024746"/>
    </source>
</evidence>
<dbReference type="InterPro" id="IPR025963">
    <property type="entry name" value="FLgD_Tudor"/>
</dbReference>
<evidence type="ECO:0000313" key="9">
    <source>
        <dbReference type="EMBL" id="QQO61176.1"/>
    </source>
</evidence>